<accession>A0A8X6V9M8</accession>
<name>A0A8X6V9M8_TRICX</name>
<evidence type="ECO:0000313" key="2">
    <source>
        <dbReference type="Proteomes" id="UP000887159"/>
    </source>
</evidence>
<sequence length="134" mass="15526">MPKSIESEAFAEDHVCHSNFQGSALKIEAVGATRIFHRSIVKRSLKYTHYKGKFTDSFIDRLQNCYGIVVRSNVVNLSGLQQNVIAALFHCLSVEKPMHGQYPIVKDSWCYYQRAVSWGKKPKEKYKDLYKMKY</sequence>
<keyword evidence="2" id="KW-1185">Reference proteome</keyword>
<reference evidence="1" key="1">
    <citation type="submission" date="2020-08" db="EMBL/GenBank/DDBJ databases">
        <title>Multicomponent nature underlies the extraordinary mechanical properties of spider dragline silk.</title>
        <authorList>
            <person name="Kono N."/>
            <person name="Nakamura H."/>
            <person name="Mori M."/>
            <person name="Yoshida Y."/>
            <person name="Ohtoshi R."/>
            <person name="Malay A.D."/>
            <person name="Moran D.A.P."/>
            <person name="Tomita M."/>
            <person name="Numata K."/>
            <person name="Arakawa K."/>
        </authorList>
    </citation>
    <scope>NUCLEOTIDE SEQUENCE</scope>
</reference>
<dbReference type="AlphaFoldDB" id="A0A8X6V9M8"/>
<comment type="caution">
    <text evidence="1">The sequence shown here is derived from an EMBL/GenBank/DDBJ whole genome shotgun (WGS) entry which is preliminary data.</text>
</comment>
<evidence type="ECO:0000313" key="1">
    <source>
        <dbReference type="EMBL" id="GFX99962.1"/>
    </source>
</evidence>
<protein>
    <submittedName>
        <fullName evidence="1">Uncharacterized protein</fullName>
    </submittedName>
</protein>
<dbReference type="Proteomes" id="UP000887159">
    <property type="component" value="Unassembled WGS sequence"/>
</dbReference>
<organism evidence="1 2">
    <name type="scientific">Trichonephila clavipes</name>
    <name type="common">Golden silk orbweaver</name>
    <name type="synonym">Nephila clavipes</name>
    <dbReference type="NCBI Taxonomy" id="2585209"/>
    <lineage>
        <taxon>Eukaryota</taxon>
        <taxon>Metazoa</taxon>
        <taxon>Ecdysozoa</taxon>
        <taxon>Arthropoda</taxon>
        <taxon>Chelicerata</taxon>
        <taxon>Arachnida</taxon>
        <taxon>Araneae</taxon>
        <taxon>Araneomorphae</taxon>
        <taxon>Entelegynae</taxon>
        <taxon>Araneoidea</taxon>
        <taxon>Nephilidae</taxon>
        <taxon>Trichonephila</taxon>
    </lineage>
</organism>
<proteinExistence type="predicted"/>
<gene>
    <name evidence="1" type="primary">AVEN_108488_1</name>
    <name evidence="1" type="ORF">TNCV_259991</name>
</gene>
<dbReference type="EMBL" id="BMAU01021215">
    <property type="protein sequence ID" value="GFX99962.1"/>
    <property type="molecule type" value="Genomic_DNA"/>
</dbReference>